<proteinExistence type="inferred from homology"/>
<dbReference type="SUPFAM" id="SSF143430">
    <property type="entry name" value="TTP0101/SSO1404-like"/>
    <property type="match status" value="1"/>
</dbReference>
<evidence type="ECO:0000313" key="10">
    <source>
        <dbReference type="EMBL" id="PWQ98145.1"/>
    </source>
</evidence>
<keyword evidence="5 9" id="KW-0255">Endonuclease</keyword>
<dbReference type="RefSeq" id="WP_109837233.1">
    <property type="nucleotide sequence ID" value="NZ_QGKM01000018.1"/>
</dbReference>
<dbReference type="GO" id="GO:0004521">
    <property type="term" value="F:RNA endonuclease activity"/>
    <property type="evidence" value="ECO:0007669"/>
    <property type="project" value="InterPro"/>
</dbReference>
<evidence type="ECO:0000256" key="4">
    <source>
        <dbReference type="ARBA" id="ARBA00022723"/>
    </source>
</evidence>
<dbReference type="EC" id="3.1.-.-" evidence="9"/>
<dbReference type="Pfam" id="PF09827">
    <property type="entry name" value="CRISPR_Cas2"/>
    <property type="match status" value="1"/>
</dbReference>
<name>A0A317CHX1_9GAMM</name>
<evidence type="ECO:0000256" key="5">
    <source>
        <dbReference type="ARBA" id="ARBA00022759"/>
    </source>
</evidence>
<dbReference type="EMBL" id="QGKM01000018">
    <property type="protein sequence ID" value="PWQ98145.1"/>
    <property type="molecule type" value="Genomic_DNA"/>
</dbReference>
<comment type="similarity">
    <text evidence="2 9">Belongs to the CRISPR-associated endoribonuclease Cas2 protein family.</text>
</comment>
<keyword evidence="6 9" id="KW-0378">Hydrolase</keyword>
<organism evidence="10 11">
    <name type="scientific">Leucothrix pacifica</name>
    <dbReference type="NCBI Taxonomy" id="1247513"/>
    <lineage>
        <taxon>Bacteria</taxon>
        <taxon>Pseudomonadati</taxon>
        <taxon>Pseudomonadota</taxon>
        <taxon>Gammaproteobacteria</taxon>
        <taxon>Thiotrichales</taxon>
        <taxon>Thiotrichaceae</taxon>
        <taxon>Leucothrix</taxon>
    </lineage>
</organism>
<evidence type="ECO:0000256" key="8">
    <source>
        <dbReference type="ARBA" id="ARBA00023118"/>
    </source>
</evidence>
<dbReference type="OrthoDB" id="5769689at2"/>
<dbReference type="GO" id="GO:0051607">
    <property type="term" value="P:defense response to virus"/>
    <property type="evidence" value="ECO:0007669"/>
    <property type="project" value="UniProtKB-UniRule"/>
</dbReference>
<dbReference type="HAMAP" id="MF_01471">
    <property type="entry name" value="Cas2"/>
    <property type="match status" value="1"/>
</dbReference>
<evidence type="ECO:0000256" key="7">
    <source>
        <dbReference type="ARBA" id="ARBA00022842"/>
    </source>
</evidence>
<comment type="caution">
    <text evidence="10">The sequence shown here is derived from an EMBL/GenBank/DDBJ whole genome shotgun (WGS) entry which is preliminary data.</text>
</comment>
<sequence>MKRKAAIIAYDIASNKRRRQVFRCLKAWSLDSQYSLFECKLTRREAEELFIQLSDLINEDEDTLLLAWLDKRHTVKLLTKNTGAGFQAPAWYLG</sequence>
<gene>
    <name evidence="9 10" type="primary">cas2</name>
    <name evidence="10" type="ORF">DKW60_08505</name>
</gene>
<keyword evidence="4 9" id="KW-0479">Metal-binding</keyword>
<keyword evidence="11" id="KW-1185">Reference proteome</keyword>
<dbReference type="GO" id="GO:0046872">
    <property type="term" value="F:metal ion binding"/>
    <property type="evidence" value="ECO:0007669"/>
    <property type="project" value="UniProtKB-UniRule"/>
</dbReference>
<dbReference type="GO" id="GO:0043571">
    <property type="term" value="P:maintenance of CRISPR repeat elements"/>
    <property type="evidence" value="ECO:0007669"/>
    <property type="project" value="UniProtKB-UniRule"/>
</dbReference>
<comment type="subunit">
    <text evidence="9">Homodimer, forms a heterotetramer with a Cas1 homodimer.</text>
</comment>
<dbReference type="InterPro" id="IPR019199">
    <property type="entry name" value="Virulence_VapD/CRISPR_Cas2"/>
</dbReference>
<dbReference type="GO" id="GO:0016787">
    <property type="term" value="F:hydrolase activity"/>
    <property type="evidence" value="ECO:0007669"/>
    <property type="project" value="UniProtKB-KW"/>
</dbReference>
<comment type="function">
    <text evidence="9">CRISPR (clustered regularly interspaced short palindromic repeat), is an adaptive immune system that provides protection against mobile genetic elements (viruses, transposable elements and conjugative plasmids). CRISPR clusters contain sequences complementary to antecedent mobile elements and target invading nucleic acids. CRISPR clusters are transcribed and processed into CRISPR RNA (crRNA). Functions as a ssRNA-specific endoribonuclease. Involved in the integration of spacer DNA into the CRISPR cassette.</text>
</comment>
<evidence type="ECO:0000256" key="1">
    <source>
        <dbReference type="ARBA" id="ARBA00001946"/>
    </source>
</evidence>
<dbReference type="AlphaFoldDB" id="A0A317CHX1"/>
<evidence type="ECO:0000256" key="6">
    <source>
        <dbReference type="ARBA" id="ARBA00022801"/>
    </source>
</evidence>
<reference evidence="10 11" key="1">
    <citation type="submission" date="2018-05" db="EMBL/GenBank/DDBJ databases">
        <title>Leucothrix arctica sp. nov., isolated from Arctic seawater.</title>
        <authorList>
            <person name="Choi A."/>
            <person name="Baek K."/>
        </authorList>
    </citation>
    <scope>NUCLEOTIDE SEQUENCE [LARGE SCALE GENOMIC DNA]</scope>
    <source>
        <strain evidence="10 11">JCM 18388</strain>
    </source>
</reference>
<keyword evidence="7 9" id="KW-0460">Magnesium</keyword>
<dbReference type="PANTHER" id="PTHR34405">
    <property type="entry name" value="CRISPR-ASSOCIATED ENDORIBONUCLEASE CAS2"/>
    <property type="match status" value="1"/>
</dbReference>
<evidence type="ECO:0000256" key="9">
    <source>
        <dbReference type="HAMAP-Rule" id="MF_01471"/>
    </source>
</evidence>
<evidence type="ECO:0000256" key="2">
    <source>
        <dbReference type="ARBA" id="ARBA00009959"/>
    </source>
</evidence>
<dbReference type="InterPro" id="IPR021127">
    <property type="entry name" value="CRISPR_associated_Cas2"/>
</dbReference>
<protein>
    <recommendedName>
        <fullName evidence="9">CRISPR-associated endoribonuclease Cas2</fullName>
        <ecNumber evidence="9">3.1.-.-</ecNumber>
    </recommendedName>
</protein>
<evidence type="ECO:0000313" key="11">
    <source>
        <dbReference type="Proteomes" id="UP000245539"/>
    </source>
</evidence>
<keyword evidence="8 9" id="KW-0051">Antiviral defense</keyword>
<evidence type="ECO:0000256" key="3">
    <source>
        <dbReference type="ARBA" id="ARBA00022722"/>
    </source>
</evidence>
<dbReference type="Proteomes" id="UP000245539">
    <property type="component" value="Unassembled WGS sequence"/>
</dbReference>
<dbReference type="Gene3D" id="3.30.70.240">
    <property type="match status" value="1"/>
</dbReference>
<keyword evidence="3 9" id="KW-0540">Nuclease</keyword>
<dbReference type="PANTHER" id="PTHR34405:SF3">
    <property type="entry name" value="CRISPR-ASSOCIATED ENDORIBONUCLEASE CAS2 3"/>
    <property type="match status" value="1"/>
</dbReference>
<comment type="cofactor">
    <cofactor evidence="1 9">
        <name>Mg(2+)</name>
        <dbReference type="ChEBI" id="CHEBI:18420"/>
    </cofactor>
</comment>
<accession>A0A317CHX1</accession>
<dbReference type="NCBIfam" id="TIGR01573">
    <property type="entry name" value="cas2"/>
    <property type="match status" value="1"/>
</dbReference>
<dbReference type="CDD" id="cd09725">
    <property type="entry name" value="Cas2_I_II_III"/>
    <property type="match status" value="1"/>
</dbReference>
<feature type="binding site" evidence="9">
    <location>
        <position position="11"/>
    </location>
    <ligand>
        <name>Mg(2+)</name>
        <dbReference type="ChEBI" id="CHEBI:18420"/>
        <note>catalytic</note>
    </ligand>
</feature>